<feature type="domain" description="Coenzyme PQQ synthesis protein F-like C-terminal lobe" evidence="18">
    <location>
        <begin position="759"/>
        <end position="856"/>
    </location>
</feature>
<evidence type="ECO:0000313" key="19">
    <source>
        <dbReference type="EMBL" id="NDV61785.1"/>
    </source>
</evidence>
<comment type="caution">
    <text evidence="19">The sequence shown here is derived from an EMBL/GenBank/DDBJ whole genome shotgun (WGS) entry which is preliminary data.</text>
</comment>
<evidence type="ECO:0000256" key="10">
    <source>
        <dbReference type="ARBA" id="ARBA00023049"/>
    </source>
</evidence>
<dbReference type="EC" id="3.4.24.55" evidence="4"/>
<evidence type="ECO:0000256" key="8">
    <source>
        <dbReference type="ARBA" id="ARBA00022801"/>
    </source>
</evidence>
<dbReference type="Pfam" id="PF22456">
    <property type="entry name" value="PqqF-like_C_4"/>
    <property type="match status" value="1"/>
</dbReference>
<dbReference type="PROSITE" id="PS00143">
    <property type="entry name" value="INSULINASE"/>
    <property type="match status" value="1"/>
</dbReference>
<keyword evidence="6" id="KW-0645">Protease</keyword>
<evidence type="ECO:0000256" key="1">
    <source>
        <dbReference type="ARBA" id="ARBA00001947"/>
    </source>
</evidence>
<evidence type="ECO:0000259" key="18">
    <source>
        <dbReference type="Pfam" id="PF22456"/>
    </source>
</evidence>
<dbReference type="Gene3D" id="3.30.830.10">
    <property type="entry name" value="Metalloenzyme, LuxS/M16 peptidase-like"/>
    <property type="match status" value="4"/>
</dbReference>
<feature type="domain" description="Peptidase M16 N-terminal" evidence="15">
    <location>
        <begin position="44"/>
        <end position="173"/>
    </location>
</feature>
<dbReference type="InterPro" id="IPR007863">
    <property type="entry name" value="Peptidase_M16_C"/>
</dbReference>
<dbReference type="RefSeq" id="WP_163963023.1">
    <property type="nucleotide sequence ID" value="NZ_JAAGNX010000001.1"/>
</dbReference>
<dbReference type="PANTHER" id="PTHR43690:SF18">
    <property type="entry name" value="INSULIN-DEGRADING ENZYME-RELATED"/>
    <property type="match status" value="1"/>
</dbReference>
<dbReference type="InterPro" id="IPR001431">
    <property type="entry name" value="Pept_M16_Zn_BS"/>
</dbReference>
<dbReference type="Proteomes" id="UP000478417">
    <property type="component" value="Unassembled WGS sequence"/>
</dbReference>
<dbReference type="GO" id="GO:0046872">
    <property type="term" value="F:metal ion binding"/>
    <property type="evidence" value="ECO:0007669"/>
    <property type="project" value="UniProtKB-KW"/>
</dbReference>
<keyword evidence="20" id="KW-1185">Reference proteome</keyword>
<evidence type="ECO:0000313" key="20">
    <source>
        <dbReference type="Proteomes" id="UP000478417"/>
    </source>
</evidence>
<keyword evidence="10" id="KW-0482">Metalloprotease</keyword>
<evidence type="ECO:0000256" key="6">
    <source>
        <dbReference type="ARBA" id="ARBA00022670"/>
    </source>
</evidence>
<keyword evidence="8" id="KW-0378">Hydrolase</keyword>
<dbReference type="InterPro" id="IPR011249">
    <property type="entry name" value="Metalloenz_LuxS/M16"/>
</dbReference>
<evidence type="ECO:0000256" key="11">
    <source>
        <dbReference type="ARBA" id="ARBA00029597"/>
    </source>
</evidence>
<dbReference type="InterPro" id="IPR011765">
    <property type="entry name" value="Pept_M16_N"/>
</dbReference>
<evidence type="ECO:0000256" key="2">
    <source>
        <dbReference type="ARBA" id="ARBA00002184"/>
    </source>
</evidence>
<comment type="function">
    <text evidence="2">Endopeptidase that degrades small peptides of less than 7 kDa, such as glucagon and insulin.</text>
</comment>
<evidence type="ECO:0000256" key="12">
    <source>
        <dbReference type="ARBA" id="ARBA00031184"/>
    </source>
</evidence>
<evidence type="ECO:0000256" key="4">
    <source>
        <dbReference type="ARBA" id="ARBA00012449"/>
    </source>
</evidence>
<dbReference type="InterPro" id="IPR054734">
    <property type="entry name" value="PqqF-like_C_4"/>
</dbReference>
<feature type="domain" description="Peptidase M16 C-terminal" evidence="16">
    <location>
        <begin position="199"/>
        <end position="376"/>
    </location>
</feature>
<dbReference type="EMBL" id="JAAGNX010000001">
    <property type="protein sequence ID" value="NDV61785.1"/>
    <property type="molecule type" value="Genomic_DNA"/>
</dbReference>
<proteinExistence type="inferred from homology"/>
<feature type="domain" description="Peptidase M16 middle/third" evidence="17">
    <location>
        <begin position="387"/>
        <end position="658"/>
    </location>
</feature>
<dbReference type="InterPro" id="IPR032632">
    <property type="entry name" value="Peptidase_M16_M"/>
</dbReference>
<evidence type="ECO:0000256" key="5">
    <source>
        <dbReference type="ARBA" id="ARBA00017565"/>
    </source>
</evidence>
<sequence length="938" mass="106220">MKQLLSPVLLLIITFSALQAIGTLEKHPLDNSESETLILDNGLKVILVSDPDLNISSASIAVDVGSYMDPENAQGLAHFLEHMLFLGTEKYPDAGEYTEYLTQNGGYSNAYTAGDHTNYHFQVFPDAFEGALDRFAQFFIAPLFTEEFTERELNAVDSEFEKNLESDSWRGYRMFAIHTKEGHPEHSFNIGNKDSLINASREQLIEFYETYYSANQMALSLVSTHSIDQMESWVRDKFSPVKSSGRDALRYPPDYLEDEEAVRIIRMKAIEDQRLLNIYFNTPSVRSDWDAKSESMIGFIIGYEGKGSLLSSLKAENLATSLGSSVWDETGDYSTTVFSIGLTPAGQANSERVLELVASYLEMMRQSPYPEFLYEEQAMMAGLRRLYTDKGEGADRATQLANRGLQLPLEFAENAPTLYLRQDPDFYFEFLNYLRPENMLVSISAKDMETDQEEEIFGIEYSYVELTGEIYDRLANPEIVEGQTLPNPNPFVPENVDLLPERPVLLINEPGLSLYYGQDQEFQRPKTAMHFKVRLPDTDYSVEDAVLMEFYQAVVREKVNEIGYDALMAELGYVISASSEGVSVSLFGYTESARKLLPFLVDALQNFEIEKARFDAIKERMVRGWQNARFDNAYSYVRYFTSQATFKDYYLPAQKAAAAESIELADVYAHGAQLFESGNIEALVYGSVSAAQAVEMARTLKASLEIKAIDNPYENQVLAFDSGNQLVYKEVLPTNNSVFRKDYLVGPATPENRVAAAVLSNLTQAPYYSEMRTRQQLGYVVWSFNFNLKDTTRLGFVIQSGDYDPVELVRRSDELVSTFPEMLRSMPEDAFKKAKEAVRSELEKKDKTILEKATRFYQIAYEHGANWSRRADALAALDDLTMEDVVAFLESTIDPEQAQSQLILLFARQEAELADEVEAVTNLDDWKAGQSYREVTKL</sequence>
<keyword evidence="7" id="KW-0479">Metal-binding</keyword>
<dbReference type="Pfam" id="PF00675">
    <property type="entry name" value="Peptidase_M16"/>
    <property type="match status" value="1"/>
</dbReference>
<accession>A0A6B2M1X0</accession>
<dbReference type="Pfam" id="PF16187">
    <property type="entry name" value="Peptidase_M16_M"/>
    <property type="match status" value="1"/>
</dbReference>
<evidence type="ECO:0000259" key="17">
    <source>
        <dbReference type="Pfam" id="PF16187"/>
    </source>
</evidence>
<gene>
    <name evidence="19" type="ORF">G0Q06_04915</name>
</gene>
<comment type="similarity">
    <text evidence="3 14">Belongs to the peptidase M16 family.</text>
</comment>
<evidence type="ECO:0000256" key="9">
    <source>
        <dbReference type="ARBA" id="ARBA00022833"/>
    </source>
</evidence>
<organism evidence="19 20">
    <name type="scientific">Oceanipulchritudo coccoides</name>
    <dbReference type="NCBI Taxonomy" id="2706888"/>
    <lineage>
        <taxon>Bacteria</taxon>
        <taxon>Pseudomonadati</taxon>
        <taxon>Verrucomicrobiota</taxon>
        <taxon>Opitutia</taxon>
        <taxon>Puniceicoccales</taxon>
        <taxon>Oceanipulchritudinaceae</taxon>
        <taxon>Oceanipulchritudo</taxon>
    </lineage>
</organism>
<dbReference type="SUPFAM" id="SSF63411">
    <property type="entry name" value="LuxS/MPP-like metallohydrolase"/>
    <property type="match status" value="4"/>
</dbReference>
<evidence type="ECO:0000259" key="15">
    <source>
        <dbReference type="Pfam" id="PF00675"/>
    </source>
</evidence>
<evidence type="ECO:0000256" key="13">
    <source>
        <dbReference type="ARBA" id="ARBA00033450"/>
    </source>
</evidence>
<evidence type="ECO:0000256" key="14">
    <source>
        <dbReference type="RuleBase" id="RU004447"/>
    </source>
</evidence>
<comment type="cofactor">
    <cofactor evidence="1">
        <name>Zn(2+)</name>
        <dbReference type="ChEBI" id="CHEBI:29105"/>
    </cofactor>
</comment>
<evidence type="ECO:0000256" key="7">
    <source>
        <dbReference type="ARBA" id="ARBA00022723"/>
    </source>
</evidence>
<protein>
    <recommendedName>
        <fullName evidence="5">Protease 3</fullName>
        <ecNumber evidence="4">3.4.24.55</ecNumber>
    </recommendedName>
    <alternativeName>
        <fullName evidence="13">Pitrilysin</fullName>
    </alternativeName>
    <alternativeName>
        <fullName evidence="12">Protease III</fullName>
    </alternativeName>
    <alternativeName>
        <fullName evidence="11">Protease pi</fullName>
    </alternativeName>
</protein>
<dbReference type="AlphaFoldDB" id="A0A6B2M1X0"/>
<dbReference type="FunFam" id="3.30.830.10:FF:000012">
    <property type="entry name" value="Protease 3"/>
    <property type="match status" value="1"/>
</dbReference>
<dbReference type="GO" id="GO:0005737">
    <property type="term" value="C:cytoplasm"/>
    <property type="evidence" value="ECO:0007669"/>
    <property type="project" value="UniProtKB-ARBA"/>
</dbReference>
<name>A0A6B2M1X0_9BACT</name>
<evidence type="ECO:0000259" key="16">
    <source>
        <dbReference type="Pfam" id="PF05193"/>
    </source>
</evidence>
<reference evidence="19 20" key="1">
    <citation type="submission" date="2020-02" db="EMBL/GenBank/DDBJ databases">
        <title>Albibacoteraceae fam. nov., the first described family within the subdivision 4 Verrucomicrobia.</title>
        <authorList>
            <person name="Xi F."/>
        </authorList>
    </citation>
    <scope>NUCLEOTIDE SEQUENCE [LARGE SCALE GENOMIC DNA]</scope>
    <source>
        <strain evidence="19 20">CK1056</strain>
    </source>
</reference>
<dbReference type="Pfam" id="PF05193">
    <property type="entry name" value="Peptidase_M16_C"/>
    <property type="match status" value="1"/>
</dbReference>
<dbReference type="InterPro" id="IPR050626">
    <property type="entry name" value="Peptidase_M16"/>
</dbReference>
<dbReference type="GO" id="GO:0006508">
    <property type="term" value="P:proteolysis"/>
    <property type="evidence" value="ECO:0007669"/>
    <property type="project" value="UniProtKB-KW"/>
</dbReference>
<dbReference type="PANTHER" id="PTHR43690">
    <property type="entry name" value="NARDILYSIN"/>
    <property type="match status" value="1"/>
</dbReference>
<evidence type="ECO:0000256" key="3">
    <source>
        <dbReference type="ARBA" id="ARBA00007261"/>
    </source>
</evidence>
<keyword evidence="9" id="KW-0862">Zinc</keyword>
<dbReference type="GO" id="GO:0004222">
    <property type="term" value="F:metalloendopeptidase activity"/>
    <property type="evidence" value="ECO:0007669"/>
    <property type="project" value="UniProtKB-EC"/>
</dbReference>